<dbReference type="InterPro" id="IPR002686">
    <property type="entry name" value="Transposase_17"/>
</dbReference>
<dbReference type="EMBL" id="SJPK01000021">
    <property type="protein sequence ID" value="TWT55867.1"/>
    <property type="molecule type" value="Genomic_DNA"/>
</dbReference>
<dbReference type="GO" id="GO:0006313">
    <property type="term" value="P:DNA transposition"/>
    <property type="evidence" value="ECO:0007669"/>
    <property type="project" value="InterPro"/>
</dbReference>
<protein>
    <recommendedName>
        <fullName evidence="1">Transposase IS200-like domain-containing protein</fullName>
    </recommendedName>
</protein>
<dbReference type="GO" id="GO:0043565">
    <property type="term" value="F:sequence-specific DNA binding"/>
    <property type="evidence" value="ECO:0007669"/>
    <property type="project" value="TreeGrafter"/>
</dbReference>
<evidence type="ECO:0000313" key="2">
    <source>
        <dbReference type="EMBL" id="TWT55867.1"/>
    </source>
</evidence>
<dbReference type="PANTHER" id="PTHR36966">
    <property type="entry name" value="REP-ASSOCIATED TYROSINE TRANSPOSASE"/>
    <property type="match status" value="1"/>
</dbReference>
<organism evidence="2 3">
    <name type="scientific">Allorhodopirellula solitaria</name>
    <dbReference type="NCBI Taxonomy" id="2527987"/>
    <lineage>
        <taxon>Bacteria</taxon>
        <taxon>Pseudomonadati</taxon>
        <taxon>Planctomycetota</taxon>
        <taxon>Planctomycetia</taxon>
        <taxon>Pirellulales</taxon>
        <taxon>Pirellulaceae</taxon>
        <taxon>Allorhodopirellula</taxon>
    </lineage>
</organism>
<dbReference type="SMART" id="SM01321">
    <property type="entry name" value="Y1_Tnp"/>
    <property type="match status" value="1"/>
</dbReference>
<reference evidence="2 3" key="1">
    <citation type="submission" date="2019-02" db="EMBL/GenBank/DDBJ databases">
        <title>Deep-cultivation of Planctomycetes and their phenomic and genomic characterization uncovers novel biology.</title>
        <authorList>
            <person name="Wiegand S."/>
            <person name="Jogler M."/>
            <person name="Boedeker C."/>
            <person name="Pinto D."/>
            <person name="Vollmers J."/>
            <person name="Rivas-Marin E."/>
            <person name="Kohn T."/>
            <person name="Peeters S.H."/>
            <person name="Heuer A."/>
            <person name="Rast P."/>
            <person name="Oberbeckmann S."/>
            <person name="Bunk B."/>
            <person name="Jeske O."/>
            <person name="Meyerdierks A."/>
            <person name="Storesund J.E."/>
            <person name="Kallscheuer N."/>
            <person name="Luecker S."/>
            <person name="Lage O.M."/>
            <person name="Pohl T."/>
            <person name="Merkel B.J."/>
            <person name="Hornburger P."/>
            <person name="Mueller R.-W."/>
            <person name="Bruemmer F."/>
            <person name="Labrenz M."/>
            <person name="Spormann A.M."/>
            <person name="Op Den Camp H."/>
            <person name="Overmann J."/>
            <person name="Amann R."/>
            <person name="Jetten M.S.M."/>
            <person name="Mascher T."/>
            <person name="Medema M.H."/>
            <person name="Devos D.P."/>
            <person name="Kaster A.-K."/>
            <person name="Ovreas L."/>
            <person name="Rohde M."/>
            <person name="Galperin M.Y."/>
            <person name="Jogler C."/>
        </authorList>
    </citation>
    <scope>NUCLEOTIDE SEQUENCE [LARGE SCALE GENOMIC DNA]</scope>
    <source>
        <strain evidence="2 3">CA85</strain>
    </source>
</reference>
<dbReference type="Proteomes" id="UP000318053">
    <property type="component" value="Unassembled WGS sequence"/>
</dbReference>
<keyword evidence="3" id="KW-1185">Reference proteome</keyword>
<evidence type="ECO:0000313" key="3">
    <source>
        <dbReference type="Proteomes" id="UP000318053"/>
    </source>
</evidence>
<sequence>MQTTEMNDRPGELFDPHADFDQWDRSRPHRHQPAAICVLTMRLNDSIPASVIEVWHRQRIDFLRRAGIAIERDWKEGYRELSPAMQRRFDQTFSRQREALLDECRGECQLGNPTAANEVVCSLRKFHADRYWLGDFVIMPNHVHCLVAFRTTEIAKTQPGGWMRYSARRINRLVGRKGVLWFPEPFDHLVRSAEQLLYLRKYIYENPMKAGLKEGSFVYHRSNGRF</sequence>
<proteinExistence type="predicted"/>
<comment type="caution">
    <text evidence="2">The sequence shown here is derived from an EMBL/GenBank/DDBJ whole genome shotgun (WGS) entry which is preliminary data.</text>
</comment>
<evidence type="ECO:0000259" key="1">
    <source>
        <dbReference type="SMART" id="SM01321"/>
    </source>
</evidence>
<dbReference type="GO" id="GO:0004803">
    <property type="term" value="F:transposase activity"/>
    <property type="evidence" value="ECO:0007669"/>
    <property type="project" value="InterPro"/>
</dbReference>
<gene>
    <name evidence="2" type="ORF">CA85_47650</name>
</gene>
<dbReference type="SUPFAM" id="SSF143422">
    <property type="entry name" value="Transposase IS200-like"/>
    <property type="match status" value="1"/>
</dbReference>
<dbReference type="InterPro" id="IPR036515">
    <property type="entry name" value="Transposase_17_sf"/>
</dbReference>
<dbReference type="InterPro" id="IPR052715">
    <property type="entry name" value="RAYT_transposase"/>
</dbReference>
<feature type="domain" description="Transposase IS200-like" evidence="1">
    <location>
        <begin position="101"/>
        <end position="206"/>
    </location>
</feature>
<dbReference type="AlphaFoldDB" id="A0A5C5WYT9"/>
<accession>A0A5C5WYT9</accession>
<dbReference type="Gene3D" id="3.30.70.1290">
    <property type="entry name" value="Transposase IS200-like"/>
    <property type="match status" value="1"/>
</dbReference>
<dbReference type="PANTHER" id="PTHR36966:SF1">
    <property type="entry name" value="REP-ASSOCIATED TYROSINE TRANSPOSASE"/>
    <property type="match status" value="1"/>
</dbReference>
<name>A0A5C5WYT9_9BACT</name>